<feature type="compositionally biased region" description="Basic residues" evidence="1">
    <location>
        <begin position="1514"/>
        <end position="1525"/>
    </location>
</feature>
<reference evidence="2 3" key="1">
    <citation type="submission" date="2020-07" db="EMBL/GenBank/DDBJ databases">
        <title>Comparative genomics of pyrophilous fungi reveals a link between fire events and developmental genes.</title>
        <authorList>
            <consortium name="DOE Joint Genome Institute"/>
            <person name="Steindorff A.S."/>
            <person name="Carver A."/>
            <person name="Calhoun S."/>
            <person name="Stillman K."/>
            <person name="Liu H."/>
            <person name="Lipzen A."/>
            <person name="Pangilinan J."/>
            <person name="Labutti K."/>
            <person name="Bruns T.D."/>
            <person name="Grigoriev I.V."/>
        </authorList>
    </citation>
    <scope>NUCLEOTIDE SEQUENCE [LARGE SCALE GENOMIC DNA]</scope>
    <source>
        <strain evidence="2 3">CBS 144469</strain>
    </source>
</reference>
<feature type="compositionally biased region" description="Acidic residues" evidence="1">
    <location>
        <begin position="741"/>
        <end position="752"/>
    </location>
</feature>
<feature type="compositionally biased region" description="Polar residues" evidence="1">
    <location>
        <begin position="1425"/>
        <end position="1437"/>
    </location>
</feature>
<organism evidence="2 3">
    <name type="scientific">Ephemerocybe angulata</name>
    <dbReference type="NCBI Taxonomy" id="980116"/>
    <lineage>
        <taxon>Eukaryota</taxon>
        <taxon>Fungi</taxon>
        <taxon>Dikarya</taxon>
        <taxon>Basidiomycota</taxon>
        <taxon>Agaricomycotina</taxon>
        <taxon>Agaricomycetes</taxon>
        <taxon>Agaricomycetidae</taxon>
        <taxon>Agaricales</taxon>
        <taxon>Agaricineae</taxon>
        <taxon>Psathyrellaceae</taxon>
        <taxon>Ephemerocybe</taxon>
    </lineage>
</organism>
<feature type="compositionally biased region" description="Acidic residues" evidence="1">
    <location>
        <begin position="398"/>
        <end position="408"/>
    </location>
</feature>
<proteinExistence type="predicted"/>
<evidence type="ECO:0000313" key="3">
    <source>
        <dbReference type="Proteomes" id="UP000521943"/>
    </source>
</evidence>
<feature type="compositionally biased region" description="Basic and acidic residues" evidence="1">
    <location>
        <begin position="1406"/>
        <end position="1415"/>
    </location>
</feature>
<dbReference type="EMBL" id="JACGCI010000075">
    <property type="protein sequence ID" value="KAF6748001.1"/>
    <property type="molecule type" value="Genomic_DNA"/>
</dbReference>
<dbReference type="Proteomes" id="UP000521943">
    <property type="component" value="Unassembled WGS sequence"/>
</dbReference>
<feature type="region of interest" description="Disordered" evidence="1">
    <location>
        <begin position="347"/>
        <end position="490"/>
    </location>
</feature>
<evidence type="ECO:0000313" key="2">
    <source>
        <dbReference type="EMBL" id="KAF6748001.1"/>
    </source>
</evidence>
<feature type="compositionally biased region" description="Low complexity" evidence="1">
    <location>
        <begin position="647"/>
        <end position="662"/>
    </location>
</feature>
<feature type="compositionally biased region" description="Polar residues" evidence="1">
    <location>
        <begin position="54"/>
        <end position="72"/>
    </location>
</feature>
<feature type="region of interest" description="Disordered" evidence="1">
    <location>
        <begin position="239"/>
        <end position="302"/>
    </location>
</feature>
<accession>A0A8H6HKB2</accession>
<feature type="compositionally biased region" description="Acidic residues" evidence="1">
    <location>
        <begin position="464"/>
        <end position="474"/>
    </location>
</feature>
<feature type="compositionally biased region" description="Pro residues" evidence="1">
    <location>
        <begin position="663"/>
        <end position="673"/>
    </location>
</feature>
<feature type="compositionally biased region" description="Basic and acidic residues" evidence="1">
    <location>
        <begin position="412"/>
        <end position="422"/>
    </location>
</feature>
<dbReference type="PANTHER" id="PTHR48125:SF12">
    <property type="entry name" value="AT HOOK TRANSCRIPTION FACTOR FAMILY-RELATED"/>
    <property type="match status" value="1"/>
</dbReference>
<gene>
    <name evidence="2" type="ORF">DFP72DRAFT_1074670</name>
</gene>
<feature type="compositionally biased region" description="Basic and acidic residues" evidence="1">
    <location>
        <begin position="820"/>
        <end position="830"/>
    </location>
</feature>
<feature type="compositionally biased region" description="Low complexity" evidence="1">
    <location>
        <begin position="1460"/>
        <end position="1470"/>
    </location>
</feature>
<feature type="region of interest" description="Disordered" evidence="1">
    <location>
        <begin position="1356"/>
        <end position="1585"/>
    </location>
</feature>
<evidence type="ECO:0000256" key="1">
    <source>
        <dbReference type="SAM" id="MobiDB-lite"/>
    </source>
</evidence>
<feature type="compositionally biased region" description="Basic residues" evidence="1">
    <location>
        <begin position="33"/>
        <end position="43"/>
    </location>
</feature>
<feature type="compositionally biased region" description="Acidic residues" evidence="1">
    <location>
        <begin position="423"/>
        <end position="442"/>
    </location>
</feature>
<dbReference type="PANTHER" id="PTHR48125">
    <property type="entry name" value="LP07818P1"/>
    <property type="match status" value="1"/>
</dbReference>
<feature type="compositionally biased region" description="Basic residues" evidence="1">
    <location>
        <begin position="1576"/>
        <end position="1585"/>
    </location>
</feature>
<comment type="caution">
    <text evidence="2">The sequence shown here is derived from an EMBL/GenBank/DDBJ whole genome shotgun (WGS) entry which is preliminary data.</text>
</comment>
<keyword evidence="3" id="KW-1185">Reference proteome</keyword>
<dbReference type="OrthoDB" id="2692910at2759"/>
<feature type="compositionally biased region" description="Polar residues" evidence="1">
    <location>
        <begin position="268"/>
        <end position="293"/>
    </location>
</feature>
<feature type="compositionally biased region" description="Low complexity" evidence="1">
    <location>
        <begin position="1150"/>
        <end position="1164"/>
    </location>
</feature>
<feature type="region of interest" description="Disordered" evidence="1">
    <location>
        <begin position="1"/>
        <end position="73"/>
    </location>
</feature>
<feature type="region of interest" description="Disordered" evidence="1">
    <location>
        <begin position="1084"/>
        <end position="1165"/>
    </location>
</feature>
<name>A0A8H6HKB2_9AGAR</name>
<feature type="compositionally biased region" description="Pro residues" evidence="1">
    <location>
        <begin position="1102"/>
        <end position="1122"/>
    </location>
</feature>
<sequence>MPAGRPRLYSTPEEKKAANCAKSKRSYELNKNRISKKRKLKRQSKADSPEAGGSVTTSSQTKSKRSLASSAPLQVAKQKTLRTDLEILLDRLPGLEERFRRALGHDSIYDYLSDVCEVFAKHEATDDLDRANKHIERELVRMNAIQAIISNCVSLALNLDPFGGAWRKWEPLRKKVDTVLKELNELSADAIMGPGQLVIDYHRKALKFQMGVPAPSVEPHAPTQDAGLVVEQVEPQGTAMEVDPPASPLEDVGGRNTSAPRAVVTDSPLFTPQTTTSKSGSSDATEPTASHVSRTPDWSLLPFGINRPLPRWPSRSTISPPPAPSISAAAALIEKANETTGRLRALTQPFERSNHGIAPMSTSASARAAPSTNPPPSKPIETAGGTRLSKRSKRVIEDDPSSESDDPPDLPPLKDLRHRDEDSQAESDSQEEEDAPEKDDSSDYYVSDIDEPTPGQPRAPPVEESGEEVDDDDAPLPPRPSSFFTEKIGPHSGRIPKIRVWTMIAMRVPGIPGSGLNCKMTCVRLIMAPDGYKENFRHHWVLRYTLFWNPRLERWTFLPAGWVPDWPPHMRYPPSEQSLSEYWLATQHKVSELRLEELRREELRRASSITPPPPASPSAIRMALHEMELRNPSLLRKPGTLDWTWLSSPTPSRSPTPQLSQPRRPPPAAPAPSPARRSPSAGPSRRPARSSRLPARYNDFEADPKSDLANTKILNKEVSESDATDTRDPDFSGNQDSSSSSDEEGAEVVSDDGIEKVVSKKKKKKSSQQRRRRRQRQRSRTPDEPPAEDDAPAEESTPRPPRPRRRPASNPSPEDDDEDGPRRDKGKGRAVDAGSSNSSSSSSDEEDTGPRPDKGKGRAPRSPTPKPKSRQPRDLTESELAELVAIHQRIEQLSDDTGHTTKAILGFAGFERIGLSRDANAFNIFESWLSHQPDTPPMPRDEFVQYARALYHEYPREDLPELAEQWQPETIQIQEQEGRPAPTSRGVVREITQAGKQLDGLCRKIKLTTDLDLVCLLTSQDPVARQLSAVYSSSDSLRAVVDQEEVLVRDLIERFVMAMQSLDMGIVGAEGLSLRNILGIGNAQSGAGSGSTSSTPNTQPSQPVPRPSQPAPGPSQPVPGPSTPRNEDAAPPPPYSSQGRGEAAVRRARTAPAPRPTNANPRNAVDLRILGKSFPDGSFWVRKHGESNKDYHRRIVRFMFQVKFADLVDEPNFTNFWKKILSLLVKYKVVLRDWPAHLPAPGTANFDIGHLDLTFTSELCNAWRQYSTELTVPPWFDFWGPDFSDITRDDLAFMDIPLVMGLTDFGEEVVLVEVRDCPPMVEALATRWGATHDGGEEAPPLRRARTRVIRAREYVEEAQRDRGSRSLAEAPPVAPAPVPSTSRGQAQRQEPARSTLRDPVPPREAGSGDRPEPRNRVMSPPRFVQGSSGAGRSNGTDGSAARDLSIALERLREPAPSRPPRVVAPAPARENGAPREPTSVPAADNVIPPRRERGRSRSPSQSPERAPVSTHNPNPRRRRYCSRSRSRSDSRARYRRRHARSVSSESRRSIRSRSYHGRRRGRSPSDVDSDSDSPARHRHTRCRHR</sequence>
<feature type="compositionally biased region" description="Basic residues" evidence="1">
    <location>
        <begin position="759"/>
        <end position="779"/>
    </location>
</feature>
<feature type="compositionally biased region" description="Basic residues" evidence="1">
    <location>
        <begin position="1549"/>
        <end position="1562"/>
    </location>
</feature>
<feature type="compositionally biased region" description="Low complexity" evidence="1">
    <location>
        <begin position="358"/>
        <end position="371"/>
    </location>
</feature>
<feature type="compositionally biased region" description="Low complexity" evidence="1">
    <location>
        <begin position="1084"/>
        <end position="1101"/>
    </location>
</feature>
<feature type="compositionally biased region" description="Low complexity" evidence="1">
    <location>
        <begin position="674"/>
        <end position="696"/>
    </location>
</feature>
<feature type="region of interest" description="Disordered" evidence="1">
    <location>
        <begin position="645"/>
        <end position="876"/>
    </location>
</feature>
<protein>
    <submittedName>
        <fullName evidence="2">Uncharacterized protein</fullName>
    </submittedName>
</protein>
<feature type="compositionally biased region" description="Basic and acidic residues" evidence="1">
    <location>
        <begin position="714"/>
        <end position="730"/>
    </location>
</feature>